<dbReference type="PROSITE" id="PS51197">
    <property type="entry name" value="HTH_RRF2_2"/>
    <property type="match status" value="1"/>
</dbReference>
<dbReference type="RefSeq" id="WP_209340056.1">
    <property type="nucleotide sequence ID" value="NZ_JAGIQL010000038.1"/>
</dbReference>
<dbReference type="InterPro" id="IPR000944">
    <property type="entry name" value="Tscrpt_reg_Rrf2"/>
</dbReference>
<dbReference type="PANTHER" id="PTHR33221:SF4">
    <property type="entry name" value="HTH-TYPE TRANSCRIPTIONAL REPRESSOR NSRR"/>
    <property type="match status" value="1"/>
</dbReference>
<dbReference type="NCBIfam" id="TIGR00738">
    <property type="entry name" value="rrf2_super"/>
    <property type="match status" value="1"/>
</dbReference>
<dbReference type="Pfam" id="PF02082">
    <property type="entry name" value="Rrf2"/>
    <property type="match status" value="1"/>
</dbReference>
<dbReference type="GO" id="GO:0003677">
    <property type="term" value="F:DNA binding"/>
    <property type="evidence" value="ECO:0007669"/>
    <property type="project" value="UniProtKB-KW"/>
</dbReference>
<keyword evidence="4" id="KW-1185">Reference proteome</keyword>
<name>A0A940MC57_9ACTN</name>
<keyword evidence="1" id="KW-0238">DNA-binding</keyword>
<organism evidence="3 4">
    <name type="scientific">Streptomyces montanisoli</name>
    <dbReference type="NCBI Taxonomy" id="2798581"/>
    <lineage>
        <taxon>Bacteria</taxon>
        <taxon>Bacillati</taxon>
        <taxon>Actinomycetota</taxon>
        <taxon>Actinomycetes</taxon>
        <taxon>Kitasatosporales</taxon>
        <taxon>Streptomycetaceae</taxon>
        <taxon>Streptomyces</taxon>
    </lineage>
</organism>
<reference evidence="3" key="1">
    <citation type="submission" date="2021-03" db="EMBL/GenBank/DDBJ databases">
        <title>Whole genome sequence of Streptomyces bomunensis MMS17-BM035.</title>
        <authorList>
            <person name="Lee J.H."/>
        </authorList>
    </citation>
    <scope>NUCLEOTIDE SEQUENCE</scope>
    <source>
        <strain evidence="3">MMS17-BM035</strain>
    </source>
</reference>
<proteinExistence type="predicted"/>
<dbReference type="GO" id="GO:0005829">
    <property type="term" value="C:cytosol"/>
    <property type="evidence" value="ECO:0007669"/>
    <property type="project" value="TreeGrafter"/>
</dbReference>
<evidence type="ECO:0000256" key="1">
    <source>
        <dbReference type="ARBA" id="ARBA00023125"/>
    </source>
</evidence>
<dbReference type="AlphaFoldDB" id="A0A940MC57"/>
<dbReference type="GO" id="GO:0003700">
    <property type="term" value="F:DNA-binding transcription factor activity"/>
    <property type="evidence" value="ECO:0007669"/>
    <property type="project" value="TreeGrafter"/>
</dbReference>
<evidence type="ECO:0000256" key="2">
    <source>
        <dbReference type="ARBA" id="ARBA00034078"/>
    </source>
</evidence>
<evidence type="ECO:0000313" key="3">
    <source>
        <dbReference type="EMBL" id="MBP0458297.1"/>
    </source>
</evidence>
<dbReference type="Proteomes" id="UP000670475">
    <property type="component" value="Unassembled WGS sequence"/>
</dbReference>
<dbReference type="SUPFAM" id="SSF46785">
    <property type="entry name" value="Winged helix' DNA-binding domain"/>
    <property type="match status" value="1"/>
</dbReference>
<accession>A0A940MC57</accession>
<protein>
    <submittedName>
        <fullName evidence="3">Rrf2 family transcriptional regulator</fullName>
    </submittedName>
</protein>
<dbReference type="PANTHER" id="PTHR33221">
    <property type="entry name" value="WINGED HELIX-TURN-HELIX TRANSCRIPTIONAL REGULATOR, RRF2 FAMILY"/>
    <property type="match status" value="1"/>
</dbReference>
<dbReference type="InterPro" id="IPR036388">
    <property type="entry name" value="WH-like_DNA-bd_sf"/>
</dbReference>
<dbReference type="EMBL" id="JAGIQL010000038">
    <property type="protein sequence ID" value="MBP0458297.1"/>
    <property type="molecule type" value="Genomic_DNA"/>
</dbReference>
<gene>
    <name evidence="3" type="ORF">JFN87_12400</name>
</gene>
<sequence>MRLMKSTDLALRLLMRLAVRSAADTPPTTRDVAATLGAAYTHMAKVVARLQHLGLVEARRGRGGGLVLTVAGRSATVGAVVRAFEGSGDLADCTGGDVSCPLNSACRLRGALLAAQEEFYASLDRVSLTDIVAAPTGPLLLAITGRPVGADCG</sequence>
<comment type="cofactor">
    <cofactor evidence="2">
        <name>[2Fe-2S] cluster</name>
        <dbReference type="ChEBI" id="CHEBI:190135"/>
    </cofactor>
</comment>
<dbReference type="Gene3D" id="1.10.10.10">
    <property type="entry name" value="Winged helix-like DNA-binding domain superfamily/Winged helix DNA-binding domain"/>
    <property type="match status" value="1"/>
</dbReference>
<evidence type="ECO:0000313" key="4">
    <source>
        <dbReference type="Proteomes" id="UP000670475"/>
    </source>
</evidence>
<dbReference type="InterPro" id="IPR036390">
    <property type="entry name" value="WH_DNA-bd_sf"/>
</dbReference>
<comment type="caution">
    <text evidence="3">The sequence shown here is derived from an EMBL/GenBank/DDBJ whole genome shotgun (WGS) entry which is preliminary data.</text>
</comment>